<dbReference type="PANTHER" id="PTHR45033:SF2">
    <property type="entry name" value="ZINC-TYPE ALCOHOL DEHYDROGENASE-LIKE PROTEIN C1773.06C"/>
    <property type="match status" value="1"/>
</dbReference>
<gene>
    <name evidence="2" type="ORF">CPAR01_11915</name>
</gene>
<dbReference type="GeneID" id="85380072"/>
<dbReference type="Proteomes" id="UP001241169">
    <property type="component" value="Unassembled WGS sequence"/>
</dbReference>
<evidence type="ECO:0000313" key="3">
    <source>
        <dbReference type="Proteomes" id="UP001241169"/>
    </source>
</evidence>
<reference evidence="2 3" key="1">
    <citation type="submission" date="2016-10" db="EMBL/GenBank/DDBJ databases">
        <title>The genome sequence of Colletotrichum fioriniae PJ7.</title>
        <authorList>
            <person name="Baroncelli R."/>
        </authorList>
    </citation>
    <scope>NUCLEOTIDE SEQUENCE [LARGE SCALE GENOMIC DNA]</scope>
    <source>
        <strain evidence="2 3">IMI 384185</strain>
    </source>
</reference>
<dbReference type="RefSeq" id="XP_060344958.1">
    <property type="nucleotide sequence ID" value="XM_060496173.1"/>
</dbReference>
<dbReference type="EMBL" id="MOPA01000010">
    <property type="protein sequence ID" value="KAK1529603.1"/>
    <property type="molecule type" value="Genomic_DNA"/>
</dbReference>
<dbReference type="InterPro" id="IPR013149">
    <property type="entry name" value="ADH-like_C"/>
</dbReference>
<evidence type="ECO:0000259" key="1">
    <source>
        <dbReference type="Pfam" id="PF00107"/>
    </source>
</evidence>
<proteinExistence type="predicted"/>
<dbReference type="SUPFAM" id="SSF51735">
    <property type="entry name" value="NAD(P)-binding Rossmann-fold domains"/>
    <property type="match status" value="1"/>
</dbReference>
<dbReference type="InterPro" id="IPR052711">
    <property type="entry name" value="Zinc_ADH-like"/>
</dbReference>
<sequence length="99" mass="10562">METAFDIKTPLPSHLSFEEAAAFSGPYVYAWNALFGGPQQLKRRDTVVVQGTGGVSVAGIQIAVAAGADVIAFSTSEEKLELLRKLGAKHAINYKNNPN</sequence>
<protein>
    <submittedName>
        <fullName evidence="2">Oxidoreductase</fullName>
    </submittedName>
</protein>
<dbReference type="Gene3D" id="3.40.50.720">
    <property type="entry name" value="NAD(P)-binding Rossmann-like Domain"/>
    <property type="match status" value="1"/>
</dbReference>
<comment type="caution">
    <text evidence="2">The sequence shown here is derived from an EMBL/GenBank/DDBJ whole genome shotgun (WGS) entry which is preliminary data.</text>
</comment>
<feature type="domain" description="Alcohol dehydrogenase-like C-terminal" evidence="1">
    <location>
        <begin position="54"/>
        <end position="96"/>
    </location>
</feature>
<organism evidence="2 3">
    <name type="scientific">Colletotrichum paranaense</name>
    <dbReference type="NCBI Taxonomy" id="1914294"/>
    <lineage>
        <taxon>Eukaryota</taxon>
        <taxon>Fungi</taxon>
        <taxon>Dikarya</taxon>
        <taxon>Ascomycota</taxon>
        <taxon>Pezizomycotina</taxon>
        <taxon>Sordariomycetes</taxon>
        <taxon>Hypocreomycetidae</taxon>
        <taxon>Glomerellales</taxon>
        <taxon>Glomerellaceae</taxon>
        <taxon>Colletotrichum</taxon>
        <taxon>Colletotrichum acutatum species complex</taxon>
    </lineage>
</organism>
<evidence type="ECO:0000313" key="2">
    <source>
        <dbReference type="EMBL" id="KAK1529603.1"/>
    </source>
</evidence>
<dbReference type="InterPro" id="IPR036291">
    <property type="entry name" value="NAD(P)-bd_dom_sf"/>
</dbReference>
<keyword evidence="3" id="KW-1185">Reference proteome</keyword>
<dbReference type="Gene3D" id="3.90.180.10">
    <property type="entry name" value="Medium-chain alcohol dehydrogenases, catalytic domain"/>
    <property type="match status" value="1"/>
</dbReference>
<dbReference type="Pfam" id="PF00107">
    <property type="entry name" value="ADH_zinc_N"/>
    <property type="match status" value="1"/>
</dbReference>
<name>A0ABQ9S8H0_9PEZI</name>
<dbReference type="PANTHER" id="PTHR45033">
    <property type="match status" value="1"/>
</dbReference>
<accession>A0ABQ9S8H0</accession>